<name>A0A8B7T131_HIPAR</name>
<dbReference type="InterPro" id="IPR036401">
    <property type="entry name" value="Ribosomal_eS17_sf"/>
</dbReference>
<dbReference type="HAMAP" id="MF_00511">
    <property type="entry name" value="Ribosomal_eS17"/>
    <property type="match status" value="1"/>
</dbReference>
<dbReference type="PANTHER" id="PTHR10732:SF14">
    <property type="entry name" value="SMALL RIBOSOMAL SUBUNIT PROTEIN ES17"/>
    <property type="match status" value="1"/>
</dbReference>
<dbReference type="Pfam" id="PF00833">
    <property type="entry name" value="Ribosomal_S17e"/>
    <property type="match status" value="1"/>
</dbReference>
<evidence type="ECO:0000256" key="2">
    <source>
        <dbReference type="ARBA" id="ARBA00022980"/>
    </source>
</evidence>
<keyword evidence="6" id="KW-1185">Reference proteome</keyword>
<evidence type="ECO:0000313" key="6">
    <source>
        <dbReference type="Proteomes" id="UP000694851"/>
    </source>
</evidence>
<evidence type="ECO:0000256" key="5">
    <source>
        <dbReference type="ARBA" id="ARBA00035467"/>
    </source>
</evidence>
<dbReference type="PROSITE" id="PS00712">
    <property type="entry name" value="RIBOSOMAL_S17E"/>
    <property type="match status" value="1"/>
</dbReference>
<dbReference type="OrthoDB" id="1727351at2759"/>
<accession>A0A8B7T131</accession>
<dbReference type="GO" id="GO:0022626">
    <property type="term" value="C:cytosolic ribosome"/>
    <property type="evidence" value="ECO:0007669"/>
    <property type="project" value="UniProtKB-ARBA"/>
</dbReference>
<evidence type="ECO:0000256" key="1">
    <source>
        <dbReference type="ARBA" id="ARBA00010444"/>
    </source>
</evidence>
<proteinExistence type="inferred from homology"/>
<reference evidence="7" key="1">
    <citation type="submission" date="2025-08" db="UniProtKB">
        <authorList>
            <consortium name="RefSeq"/>
        </authorList>
    </citation>
    <scope>IDENTIFICATION</scope>
    <source>
        <tissue evidence="7">Muscle</tissue>
    </source>
</reference>
<gene>
    <name evidence="7" type="primary">LOC109394049</name>
</gene>
<dbReference type="PANTHER" id="PTHR10732">
    <property type="entry name" value="40S RIBOSOMAL PROTEIN S17"/>
    <property type="match status" value="1"/>
</dbReference>
<dbReference type="GeneID" id="109394049"/>
<evidence type="ECO:0000256" key="3">
    <source>
        <dbReference type="ARBA" id="ARBA00023274"/>
    </source>
</evidence>
<dbReference type="InterPro" id="IPR001210">
    <property type="entry name" value="Ribosomal_eS17"/>
</dbReference>
<dbReference type="RefSeq" id="XP_019519366.1">
    <property type="nucleotide sequence ID" value="XM_019663821.1"/>
</dbReference>
<keyword evidence="3" id="KW-0687">Ribonucleoprotein</keyword>
<evidence type="ECO:0000313" key="7">
    <source>
        <dbReference type="RefSeq" id="XP_019519366.1"/>
    </source>
</evidence>
<dbReference type="GO" id="GO:1990904">
    <property type="term" value="C:ribonucleoprotein complex"/>
    <property type="evidence" value="ECO:0007669"/>
    <property type="project" value="UniProtKB-KW"/>
</dbReference>
<dbReference type="Proteomes" id="UP000694851">
    <property type="component" value="Unplaced"/>
</dbReference>
<protein>
    <recommendedName>
        <fullName evidence="4">Small ribosomal subunit protein eS17</fullName>
    </recommendedName>
    <alternativeName>
        <fullName evidence="5">40S ribosomal protein S17</fullName>
    </alternativeName>
</protein>
<dbReference type="Gene3D" id="1.10.60.20">
    <property type="entry name" value="Ribosomal protein S17e-like"/>
    <property type="match status" value="1"/>
</dbReference>
<comment type="similarity">
    <text evidence="1">Belongs to the eukaryotic ribosomal protein eS17 family.</text>
</comment>
<evidence type="ECO:0000256" key="4">
    <source>
        <dbReference type="ARBA" id="ARBA00035144"/>
    </source>
</evidence>
<dbReference type="GO" id="GO:0006412">
    <property type="term" value="P:translation"/>
    <property type="evidence" value="ECO:0007669"/>
    <property type="project" value="InterPro"/>
</dbReference>
<keyword evidence="2" id="KW-0689">Ribosomal protein</keyword>
<organism evidence="6 7">
    <name type="scientific">Hipposideros armiger</name>
    <name type="common">Great Himalayan leaf-nosed bat</name>
    <dbReference type="NCBI Taxonomy" id="186990"/>
    <lineage>
        <taxon>Eukaryota</taxon>
        <taxon>Metazoa</taxon>
        <taxon>Chordata</taxon>
        <taxon>Craniata</taxon>
        <taxon>Vertebrata</taxon>
        <taxon>Euteleostomi</taxon>
        <taxon>Mammalia</taxon>
        <taxon>Eutheria</taxon>
        <taxon>Laurasiatheria</taxon>
        <taxon>Chiroptera</taxon>
        <taxon>Yinpterochiroptera</taxon>
        <taxon>Rhinolophoidea</taxon>
        <taxon>Hipposideridae</taxon>
        <taxon>Hipposideros</taxon>
    </lineage>
</organism>
<dbReference type="GO" id="GO:0003735">
    <property type="term" value="F:structural constituent of ribosome"/>
    <property type="evidence" value="ECO:0007669"/>
    <property type="project" value="InterPro"/>
</dbReference>
<dbReference type="KEGG" id="hai:109394049"/>
<dbReference type="AlphaFoldDB" id="A0A8B7T131"/>
<sequence>MVHVRTKTMKKASQVFTETHYMHLSYNFHTNKCVCEEIMVIPSKKLRNKIAGYVTRLMTQIQRGPVRGVSIKLQEEERERRGNYVPDVSVLDQEITAVGPDTKEMLKLLDLAVLLSIDIDMDIDIDRDRDRNVDIGGNGDGAVDLDVDVDIDEDVDIDRDRDLTHKHSCTSKQYFSS</sequence>
<dbReference type="SUPFAM" id="SSF116820">
    <property type="entry name" value="Rps17e-like"/>
    <property type="match status" value="1"/>
</dbReference>
<dbReference type="InterPro" id="IPR018273">
    <property type="entry name" value="Ribosomal_eS17_CS"/>
</dbReference>